<reference evidence="2" key="1">
    <citation type="journal article" date="2014" name="Int. J. Syst. Evol. Microbiol.">
        <title>Complete genome sequence of Corynebacterium casei LMG S-19264T (=DSM 44701T), isolated from a smear-ripened cheese.</title>
        <authorList>
            <consortium name="US DOE Joint Genome Institute (JGI-PGF)"/>
            <person name="Walter F."/>
            <person name="Albersmeier A."/>
            <person name="Kalinowski J."/>
            <person name="Ruckert C."/>
        </authorList>
    </citation>
    <scope>NUCLEOTIDE SEQUENCE</scope>
    <source>
        <strain evidence="2">JCM 30804</strain>
    </source>
</reference>
<comment type="caution">
    <text evidence="2">The sequence shown here is derived from an EMBL/GenBank/DDBJ whole genome shotgun (WGS) entry which is preliminary data.</text>
</comment>
<proteinExistence type="predicted"/>
<dbReference type="AlphaFoldDB" id="A0A917NAM6"/>
<sequence length="237" mass="26391">MYRDLDSYLLLSSILLALDLQLLDCIENLAQELAMQKFKLDSLISLKNKGLLFQLMLWLTISCGGLLALPGSTLSILRLDQFVSSNAHFIGLGMIVGFAYLISGVLNLALDASIAHLTQKKVIQTVESKVLLLDPAERALLREFFLQGSTKLTLPQDEEAVKSLIKSSILECLGNERHYAIHGPTADYKISMHAREYLNRQVLRLPAGEPSQEEMQLLIRSRPHFVGGIVQPRKHAA</sequence>
<name>A0A917NAM6_9GAMM</name>
<keyword evidence="1" id="KW-0812">Transmembrane</keyword>
<feature type="transmembrane region" description="Helical" evidence="1">
    <location>
        <begin position="89"/>
        <end position="110"/>
    </location>
</feature>
<evidence type="ECO:0000313" key="2">
    <source>
        <dbReference type="EMBL" id="GGI78346.1"/>
    </source>
</evidence>
<protein>
    <submittedName>
        <fullName evidence="2">Uncharacterized protein</fullName>
    </submittedName>
</protein>
<keyword evidence="3" id="KW-1185">Reference proteome</keyword>
<dbReference type="InterPro" id="IPR025982">
    <property type="entry name" value="SieB"/>
</dbReference>
<keyword evidence="1" id="KW-0472">Membrane</keyword>
<organism evidence="2 3">
    <name type="scientific">Shewanella gelidii</name>
    <dbReference type="NCBI Taxonomy" id="1642821"/>
    <lineage>
        <taxon>Bacteria</taxon>
        <taxon>Pseudomonadati</taxon>
        <taxon>Pseudomonadota</taxon>
        <taxon>Gammaproteobacteria</taxon>
        <taxon>Alteromonadales</taxon>
        <taxon>Shewanellaceae</taxon>
        <taxon>Shewanella</taxon>
    </lineage>
</organism>
<keyword evidence="1" id="KW-1133">Transmembrane helix</keyword>
<dbReference type="Proteomes" id="UP000613743">
    <property type="component" value="Unassembled WGS sequence"/>
</dbReference>
<feature type="transmembrane region" description="Helical" evidence="1">
    <location>
        <begin position="51"/>
        <end position="69"/>
    </location>
</feature>
<dbReference type="EMBL" id="BMPZ01000003">
    <property type="protein sequence ID" value="GGI78346.1"/>
    <property type="molecule type" value="Genomic_DNA"/>
</dbReference>
<evidence type="ECO:0000313" key="3">
    <source>
        <dbReference type="Proteomes" id="UP000613743"/>
    </source>
</evidence>
<reference evidence="2" key="2">
    <citation type="submission" date="2020-09" db="EMBL/GenBank/DDBJ databases">
        <authorList>
            <person name="Sun Q."/>
            <person name="Ohkuma M."/>
        </authorList>
    </citation>
    <scope>NUCLEOTIDE SEQUENCE</scope>
    <source>
        <strain evidence="2">JCM 30804</strain>
    </source>
</reference>
<evidence type="ECO:0000256" key="1">
    <source>
        <dbReference type="SAM" id="Phobius"/>
    </source>
</evidence>
<gene>
    <name evidence="2" type="ORF">GCM10009332_14680</name>
</gene>
<accession>A0A917NAM6</accession>
<dbReference type="Pfam" id="PF14163">
    <property type="entry name" value="SieB"/>
    <property type="match status" value="1"/>
</dbReference>